<evidence type="ECO:0000259" key="4">
    <source>
        <dbReference type="SMART" id="SM00479"/>
    </source>
</evidence>
<dbReference type="CDD" id="cd06127">
    <property type="entry name" value="DEDDh"/>
    <property type="match status" value="1"/>
</dbReference>
<dbReference type="FunFam" id="3.30.420.10:FF:000045">
    <property type="entry name" value="3'-5' exonuclease DinG"/>
    <property type="match status" value="1"/>
</dbReference>
<dbReference type="InterPro" id="IPR012337">
    <property type="entry name" value="RNaseH-like_sf"/>
</dbReference>
<dbReference type="GO" id="GO:0045004">
    <property type="term" value="P:DNA replication proofreading"/>
    <property type="evidence" value="ECO:0007669"/>
    <property type="project" value="TreeGrafter"/>
</dbReference>
<evidence type="ECO:0000256" key="2">
    <source>
        <dbReference type="ARBA" id="ARBA00026073"/>
    </source>
</evidence>
<gene>
    <name evidence="5" type="ORF">C5L14_18870</name>
</gene>
<dbReference type="GO" id="GO:0005829">
    <property type="term" value="C:cytosol"/>
    <property type="evidence" value="ECO:0007669"/>
    <property type="project" value="TreeGrafter"/>
</dbReference>
<dbReference type="SMART" id="SM00479">
    <property type="entry name" value="EXOIII"/>
    <property type="match status" value="1"/>
</dbReference>
<evidence type="ECO:0000256" key="3">
    <source>
        <dbReference type="SAM" id="MobiDB-lite"/>
    </source>
</evidence>
<dbReference type="RefSeq" id="WP_105863589.1">
    <property type="nucleotide sequence ID" value="NZ_PUEJ01000006.1"/>
</dbReference>
<dbReference type="Pfam" id="PF00929">
    <property type="entry name" value="RNase_T"/>
    <property type="match status" value="1"/>
</dbReference>
<evidence type="ECO:0000313" key="6">
    <source>
        <dbReference type="Proteomes" id="UP000237682"/>
    </source>
</evidence>
<evidence type="ECO:0000256" key="1">
    <source>
        <dbReference type="ARBA" id="ARBA00025483"/>
    </source>
</evidence>
<comment type="caution">
    <text evidence="5">The sequence shown here is derived from an EMBL/GenBank/DDBJ whole genome shotgun (WGS) entry which is preliminary data.</text>
</comment>
<dbReference type="AlphaFoldDB" id="A0A2S9QAD3"/>
<dbReference type="Gene3D" id="3.30.420.10">
    <property type="entry name" value="Ribonuclease H-like superfamily/Ribonuclease H"/>
    <property type="match status" value="1"/>
</dbReference>
<dbReference type="Proteomes" id="UP000237682">
    <property type="component" value="Unassembled WGS sequence"/>
</dbReference>
<reference evidence="5 6" key="1">
    <citation type="submission" date="2018-02" db="EMBL/GenBank/DDBJ databases">
        <title>Whole genome sequencing of endophytic bacterium.</title>
        <authorList>
            <person name="Eedara R."/>
            <person name="Podile A.R."/>
        </authorList>
    </citation>
    <scope>NUCLEOTIDE SEQUENCE [LARGE SCALE GENOMIC DNA]</scope>
    <source>
        <strain evidence="5 6">RP1T</strain>
    </source>
</reference>
<name>A0A2S9QAD3_9HYPH</name>
<dbReference type="PANTHER" id="PTHR30231">
    <property type="entry name" value="DNA POLYMERASE III SUBUNIT EPSILON"/>
    <property type="match status" value="1"/>
</dbReference>
<dbReference type="GO" id="GO:0003676">
    <property type="term" value="F:nucleic acid binding"/>
    <property type="evidence" value="ECO:0007669"/>
    <property type="project" value="InterPro"/>
</dbReference>
<feature type="region of interest" description="Disordered" evidence="3">
    <location>
        <begin position="1"/>
        <end position="28"/>
    </location>
</feature>
<comment type="function">
    <text evidence="1">DNA polymerase III is a complex, multichain enzyme responsible for most of the replicative synthesis in bacteria. The epsilon subunit contain the editing function and is a proofreading 3'-5' exonuclease.</text>
</comment>
<dbReference type="OrthoDB" id="7427781at2"/>
<feature type="compositionally biased region" description="Basic and acidic residues" evidence="3">
    <location>
        <begin position="1"/>
        <end position="18"/>
    </location>
</feature>
<comment type="subunit">
    <text evidence="2">DNA polymerase III contains a core (composed of alpha, epsilon and theta chains) that associates with a tau subunit. This core dimerizes to form the POLIII' complex. PolIII' associates with the gamma complex (composed of gamma, delta, delta', psi and chi chains) and with the beta chain to form the complete DNA polymerase III complex.</text>
</comment>
<keyword evidence="6" id="KW-1185">Reference proteome</keyword>
<proteinExistence type="predicted"/>
<dbReference type="PANTHER" id="PTHR30231:SF37">
    <property type="entry name" value="EXODEOXYRIBONUCLEASE 10"/>
    <property type="match status" value="1"/>
</dbReference>
<accession>A0A2S9QAD3</accession>
<dbReference type="NCBIfam" id="NF006615">
    <property type="entry name" value="PRK09182.1"/>
    <property type="match status" value="1"/>
</dbReference>
<dbReference type="GO" id="GO:0008408">
    <property type="term" value="F:3'-5' exonuclease activity"/>
    <property type="evidence" value="ECO:0007669"/>
    <property type="project" value="TreeGrafter"/>
</dbReference>
<feature type="domain" description="Exonuclease" evidence="4">
    <location>
        <begin position="72"/>
        <end position="237"/>
    </location>
</feature>
<dbReference type="InterPro" id="IPR036397">
    <property type="entry name" value="RNaseH_sf"/>
</dbReference>
<protein>
    <submittedName>
        <fullName evidence="5">DNA polymerase III subunit epsilon</fullName>
    </submittedName>
</protein>
<evidence type="ECO:0000313" key="5">
    <source>
        <dbReference type="EMBL" id="PRH86295.1"/>
    </source>
</evidence>
<dbReference type="SUPFAM" id="SSF53098">
    <property type="entry name" value="Ribonuclease H-like"/>
    <property type="match status" value="1"/>
</dbReference>
<organism evidence="5 6">
    <name type="scientific">Labrys okinawensis</name>
    <dbReference type="NCBI Taxonomy" id="346911"/>
    <lineage>
        <taxon>Bacteria</taxon>
        <taxon>Pseudomonadati</taxon>
        <taxon>Pseudomonadota</taxon>
        <taxon>Alphaproteobacteria</taxon>
        <taxon>Hyphomicrobiales</taxon>
        <taxon>Xanthobacteraceae</taxon>
        <taxon>Labrys</taxon>
    </lineage>
</organism>
<sequence length="326" mass="36537">MGEQFDMFRTEALPERQPARAKRAAPAPARRHEVLDEAALVSMLEATGRYRILRRLEPRSIVPRDKSRFPCLAVIVDTETTGLDHEKNEIIELGMVAVTYDPAGQVGDVVGIFNALRQPREPIPPEITRLTGITDAMVAGKTISTAEVEAFIEPADLVIAHNARFDRPFCERFTPGFAPKPWACSNVEIAWSDRGFEGTKLGYLLGQSGYFHNGHRAVDDCHALLEVLARPNGPGGTAPFAELLKASERARIRIWATNSPFDMKERLKARGYRWNDGSNGQPKSWWTEVDEADAEAELKFLRAEIYQWPEARPLTQRLAATDRFKA</sequence>
<dbReference type="EMBL" id="PUEJ01000006">
    <property type="protein sequence ID" value="PRH86295.1"/>
    <property type="molecule type" value="Genomic_DNA"/>
</dbReference>
<dbReference type="InterPro" id="IPR013520">
    <property type="entry name" value="Ribonucl_H"/>
</dbReference>